<evidence type="ECO:0000313" key="2">
    <source>
        <dbReference type="Proteomes" id="UP000177725"/>
    </source>
</evidence>
<dbReference type="AlphaFoldDB" id="A0A1G2F740"/>
<accession>A0A1G2F740</accession>
<organism evidence="1 2">
    <name type="scientific">Candidatus Portnoybacteria bacterium RBG_13_41_18</name>
    <dbReference type="NCBI Taxonomy" id="1801991"/>
    <lineage>
        <taxon>Bacteria</taxon>
        <taxon>Candidatus Portnoyibacteriota</taxon>
    </lineage>
</organism>
<dbReference type="SUPFAM" id="SSF52172">
    <property type="entry name" value="CheY-like"/>
    <property type="match status" value="1"/>
</dbReference>
<reference evidence="1 2" key="1">
    <citation type="journal article" date="2016" name="Nat. Commun.">
        <title>Thousands of microbial genomes shed light on interconnected biogeochemical processes in an aquifer system.</title>
        <authorList>
            <person name="Anantharaman K."/>
            <person name="Brown C.T."/>
            <person name="Hug L.A."/>
            <person name="Sharon I."/>
            <person name="Castelle C.J."/>
            <person name="Probst A.J."/>
            <person name="Thomas B.C."/>
            <person name="Singh A."/>
            <person name="Wilkins M.J."/>
            <person name="Karaoz U."/>
            <person name="Brodie E.L."/>
            <person name="Williams K.H."/>
            <person name="Hubbard S.S."/>
            <person name="Banfield J.F."/>
        </authorList>
    </citation>
    <scope>NUCLEOTIDE SEQUENCE [LARGE SCALE GENOMIC DNA]</scope>
</reference>
<proteinExistence type="predicted"/>
<dbReference type="Proteomes" id="UP000177725">
    <property type="component" value="Unassembled WGS sequence"/>
</dbReference>
<evidence type="ECO:0000313" key="1">
    <source>
        <dbReference type="EMBL" id="OGZ33450.1"/>
    </source>
</evidence>
<dbReference type="EMBL" id="MHMV01000045">
    <property type="protein sequence ID" value="OGZ33450.1"/>
    <property type="molecule type" value="Genomic_DNA"/>
</dbReference>
<dbReference type="Gene3D" id="3.40.50.2300">
    <property type="match status" value="1"/>
</dbReference>
<sequence>MWGYQTSSLKQIPISPHQKGGMGRLGGVMKILIIDDSKLWIEHGKKLLEQSGHEVTGFQITEPKEFTSTALKMELMVAIRKSDMVLVDKDFGDGVTSTPLICVIRNTFPKLPIVRWTSGSWRNDKPYMKYLGVTEVHKPTKQNEVKFVETFNEAVDEQKLILSGSMGIFAALDETAQPDKYAAERKAKQLQQIAQIAQLANKDRADSGDPKYSWATTPDHSGGMTKHELGHCICDGYLTADEIRPYLPALQKVIAKFEAADEIDNRFKTCAEFIKVGNLEELELVHNCF</sequence>
<protein>
    <submittedName>
        <fullName evidence="1">Uncharacterized protein</fullName>
    </submittedName>
</protein>
<gene>
    <name evidence="1" type="ORF">A2174_01350</name>
</gene>
<dbReference type="InterPro" id="IPR011006">
    <property type="entry name" value="CheY-like_superfamily"/>
</dbReference>
<name>A0A1G2F740_9BACT</name>
<comment type="caution">
    <text evidence="1">The sequence shown here is derived from an EMBL/GenBank/DDBJ whole genome shotgun (WGS) entry which is preliminary data.</text>
</comment>